<dbReference type="GO" id="GO:0003700">
    <property type="term" value="F:DNA-binding transcription factor activity"/>
    <property type="evidence" value="ECO:0007669"/>
    <property type="project" value="TreeGrafter"/>
</dbReference>
<dbReference type="Pfam" id="PF04770">
    <property type="entry name" value="ZF-HD_dimer"/>
    <property type="match status" value="1"/>
</dbReference>
<dbReference type="PANTHER" id="PTHR31948">
    <property type="entry name" value="ZINC-FINGER HOMEODOMAIN PROTEIN 2"/>
    <property type="match status" value="1"/>
</dbReference>
<keyword evidence="3" id="KW-0479">Metal-binding</keyword>
<dbReference type="PROSITE" id="PS51523">
    <property type="entry name" value="ZF_HD_DIMER"/>
    <property type="match status" value="1"/>
</dbReference>
<proteinExistence type="predicted"/>
<organism evidence="8 9">
    <name type="scientific">Saponaria officinalis</name>
    <name type="common">Common soapwort</name>
    <name type="synonym">Lychnis saponaria</name>
    <dbReference type="NCBI Taxonomy" id="3572"/>
    <lineage>
        <taxon>Eukaryota</taxon>
        <taxon>Viridiplantae</taxon>
        <taxon>Streptophyta</taxon>
        <taxon>Embryophyta</taxon>
        <taxon>Tracheophyta</taxon>
        <taxon>Spermatophyta</taxon>
        <taxon>Magnoliopsida</taxon>
        <taxon>eudicotyledons</taxon>
        <taxon>Gunneridae</taxon>
        <taxon>Pentapetalae</taxon>
        <taxon>Caryophyllales</taxon>
        <taxon>Caryophyllaceae</taxon>
        <taxon>Caryophylleae</taxon>
        <taxon>Saponaria</taxon>
    </lineage>
</organism>
<dbReference type="GO" id="GO:0005737">
    <property type="term" value="C:cytoplasm"/>
    <property type="evidence" value="ECO:0007669"/>
    <property type="project" value="UniProtKB-SubCell"/>
</dbReference>
<evidence type="ECO:0000259" key="7">
    <source>
        <dbReference type="PROSITE" id="PS51523"/>
    </source>
</evidence>
<evidence type="ECO:0000256" key="1">
    <source>
        <dbReference type="ARBA" id="ARBA00004496"/>
    </source>
</evidence>
<dbReference type="AlphaFoldDB" id="A0AAW1JB00"/>
<reference evidence="8" key="1">
    <citation type="submission" date="2024-03" db="EMBL/GenBank/DDBJ databases">
        <title>WGS assembly of Saponaria officinalis var. Norfolk2.</title>
        <authorList>
            <person name="Jenkins J."/>
            <person name="Shu S."/>
            <person name="Grimwood J."/>
            <person name="Barry K."/>
            <person name="Goodstein D."/>
            <person name="Schmutz J."/>
            <person name="Leebens-Mack J."/>
            <person name="Osbourn A."/>
        </authorList>
    </citation>
    <scope>NUCLEOTIDE SEQUENCE [LARGE SCALE GENOMIC DNA]</scope>
    <source>
        <strain evidence="8">JIC</strain>
    </source>
</reference>
<evidence type="ECO:0000313" key="9">
    <source>
        <dbReference type="Proteomes" id="UP001443914"/>
    </source>
</evidence>
<evidence type="ECO:0000256" key="4">
    <source>
        <dbReference type="ARBA" id="ARBA00022771"/>
    </source>
</evidence>
<evidence type="ECO:0000256" key="3">
    <source>
        <dbReference type="ARBA" id="ARBA00022723"/>
    </source>
</evidence>
<dbReference type="GO" id="GO:0005634">
    <property type="term" value="C:nucleus"/>
    <property type="evidence" value="ECO:0007669"/>
    <property type="project" value="TreeGrafter"/>
</dbReference>
<dbReference type="Proteomes" id="UP001443914">
    <property type="component" value="Unassembled WGS sequence"/>
</dbReference>
<comment type="subcellular location">
    <subcellularLocation>
        <location evidence="1">Cytoplasm</location>
    </subcellularLocation>
</comment>
<evidence type="ECO:0000256" key="5">
    <source>
        <dbReference type="ARBA" id="ARBA00022833"/>
    </source>
</evidence>
<keyword evidence="9" id="KW-1185">Reference proteome</keyword>
<dbReference type="PANTHER" id="PTHR31948:SF162">
    <property type="entry name" value="MINI ZINC FINGER PROTEIN 2"/>
    <property type="match status" value="1"/>
</dbReference>
<feature type="domain" description="ZF-HD dimerization-type" evidence="7">
    <location>
        <begin position="49"/>
        <end position="98"/>
    </location>
</feature>
<keyword evidence="2" id="KW-0963">Cytoplasm</keyword>
<dbReference type="GO" id="GO:0008270">
    <property type="term" value="F:zinc ion binding"/>
    <property type="evidence" value="ECO:0007669"/>
    <property type="project" value="UniProtKB-KW"/>
</dbReference>
<evidence type="ECO:0000313" key="8">
    <source>
        <dbReference type="EMBL" id="KAK9700299.1"/>
    </source>
</evidence>
<sequence length="99" mass="11158">MMMRRRRVVILRRASGETVASNWANDHSSSNNNDNSNNDNDNNHNVRYYGECQKNHAASIGGYAVDGCREFLASGDDGTQLAFQCAACHCHRSFHRRLL</sequence>
<feature type="region of interest" description="Disordered" evidence="6">
    <location>
        <begin position="21"/>
        <end position="45"/>
    </location>
</feature>
<dbReference type="NCBIfam" id="TIGR01566">
    <property type="entry name" value="ZF_HD_prot_N"/>
    <property type="match status" value="1"/>
</dbReference>
<name>A0AAW1JB00_SAPOF</name>
<feature type="compositionally biased region" description="Low complexity" evidence="6">
    <location>
        <begin position="25"/>
        <end position="45"/>
    </location>
</feature>
<dbReference type="InterPro" id="IPR006456">
    <property type="entry name" value="ZF_HD_homeobox_Cys/His_dimer"/>
</dbReference>
<dbReference type="GO" id="GO:0000976">
    <property type="term" value="F:transcription cis-regulatory region binding"/>
    <property type="evidence" value="ECO:0007669"/>
    <property type="project" value="TreeGrafter"/>
</dbReference>
<evidence type="ECO:0000256" key="6">
    <source>
        <dbReference type="SAM" id="MobiDB-lite"/>
    </source>
</evidence>
<keyword evidence="4" id="KW-0863">Zinc-finger</keyword>
<dbReference type="EMBL" id="JBDFQZ010000008">
    <property type="protein sequence ID" value="KAK9700299.1"/>
    <property type="molecule type" value="Genomic_DNA"/>
</dbReference>
<comment type="caution">
    <text evidence="8">The sequence shown here is derived from an EMBL/GenBank/DDBJ whole genome shotgun (WGS) entry which is preliminary data.</text>
</comment>
<dbReference type="GO" id="GO:0050793">
    <property type="term" value="P:regulation of developmental process"/>
    <property type="evidence" value="ECO:0007669"/>
    <property type="project" value="TreeGrafter"/>
</dbReference>
<evidence type="ECO:0000256" key="2">
    <source>
        <dbReference type="ARBA" id="ARBA00022490"/>
    </source>
</evidence>
<accession>A0AAW1JB00</accession>
<gene>
    <name evidence="8" type="ORF">RND81_08G230400</name>
</gene>
<protein>
    <recommendedName>
        <fullName evidence="7">ZF-HD dimerization-type domain-containing protein</fullName>
    </recommendedName>
</protein>
<keyword evidence="5" id="KW-0862">Zinc</keyword>